<dbReference type="AlphaFoldDB" id="A0A9Q8YF57"/>
<dbReference type="EMBL" id="CP098809">
    <property type="protein sequence ID" value="USJ27782.1"/>
    <property type="molecule type" value="Genomic_DNA"/>
</dbReference>
<dbReference type="Gene3D" id="6.10.250.730">
    <property type="match status" value="1"/>
</dbReference>
<accession>A0A9Q8YF57</accession>
<protein>
    <submittedName>
        <fullName evidence="1">DUF982 domain-containing protein</fullName>
    </submittedName>
</protein>
<reference evidence="1" key="1">
    <citation type="submission" date="2022-06" db="EMBL/GenBank/DDBJ databases">
        <title>Physiological and biochemical characterization and genomic elucidation of a strain of the genus Ensifer adhaerens M8 that combines arsenic oxidation and chromium reduction.</title>
        <authorList>
            <person name="Li X."/>
            <person name="Yu c."/>
        </authorList>
    </citation>
    <scope>NUCLEOTIDE SEQUENCE</scope>
    <source>
        <strain evidence="1">M8</strain>
        <plasmid evidence="1">pB</plasmid>
    </source>
</reference>
<dbReference type="Pfam" id="PF06169">
    <property type="entry name" value="DUF982"/>
    <property type="match status" value="1"/>
</dbReference>
<sequence length="81" mass="8921">MVESWNKCVIIELPELDGAQIVWTPNKATVLLGENWPAASGVAYFDAVNKCRDAMVGAYPWEQARVAFVAAIAEAKVTRLR</sequence>
<dbReference type="Proteomes" id="UP001055460">
    <property type="component" value="Plasmid pB"/>
</dbReference>
<evidence type="ECO:0000313" key="1">
    <source>
        <dbReference type="EMBL" id="USJ27782.1"/>
    </source>
</evidence>
<gene>
    <name evidence="1" type="ORF">NE863_28240</name>
</gene>
<dbReference type="InterPro" id="IPR010385">
    <property type="entry name" value="DUF982"/>
</dbReference>
<geneLocation type="plasmid" evidence="1 2">
    <name>pB</name>
</geneLocation>
<evidence type="ECO:0000313" key="2">
    <source>
        <dbReference type="Proteomes" id="UP001055460"/>
    </source>
</evidence>
<name>A0A9Q8YF57_ENSAD</name>
<organism evidence="1 2">
    <name type="scientific">Ensifer adhaerens</name>
    <name type="common">Sinorhizobium morelense</name>
    <dbReference type="NCBI Taxonomy" id="106592"/>
    <lineage>
        <taxon>Bacteria</taxon>
        <taxon>Pseudomonadati</taxon>
        <taxon>Pseudomonadota</taxon>
        <taxon>Alphaproteobacteria</taxon>
        <taxon>Hyphomicrobiales</taxon>
        <taxon>Rhizobiaceae</taxon>
        <taxon>Sinorhizobium/Ensifer group</taxon>
        <taxon>Ensifer</taxon>
    </lineage>
</organism>
<keyword evidence="1" id="KW-0614">Plasmid</keyword>
<proteinExistence type="predicted"/>